<keyword evidence="3 5" id="KW-1133">Transmembrane helix</keyword>
<keyword evidence="6" id="KW-0378">Hydrolase</keyword>
<evidence type="ECO:0000256" key="3">
    <source>
        <dbReference type="ARBA" id="ARBA00022989"/>
    </source>
</evidence>
<name>A0A077ECS0_9FLAO</name>
<organism evidence="6 7">
    <name type="scientific">Elizabethkingia anophelis NUHP1</name>
    <dbReference type="NCBI Taxonomy" id="1338011"/>
    <lineage>
        <taxon>Bacteria</taxon>
        <taxon>Pseudomonadati</taxon>
        <taxon>Bacteroidota</taxon>
        <taxon>Flavobacteriia</taxon>
        <taxon>Flavobacteriales</taxon>
        <taxon>Weeksellaceae</taxon>
        <taxon>Elizabethkingia</taxon>
    </lineage>
</organism>
<evidence type="ECO:0000256" key="4">
    <source>
        <dbReference type="ARBA" id="ARBA00023136"/>
    </source>
</evidence>
<dbReference type="PANTHER" id="PTHR30168">
    <property type="entry name" value="PUTATIVE MEMBRANE PROTEIN YPFJ"/>
    <property type="match status" value="1"/>
</dbReference>
<accession>A0A077ECS0</accession>
<dbReference type="Pfam" id="PF04228">
    <property type="entry name" value="Zn_peptidase"/>
    <property type="match status" value="1"/>
</dbReference>
<evidence type="ECO:0000313" key="6">
    <source>
        <dbReference type="EMBL" id="AIL43924.1"/>
    </source>
</evidence>
<sequence>MKWTDERGGNVEDRRGMGGGGMMVGGGLGTLIIAAIIFFLGGDPSAILNSGGSATPVRTEQRQPASEQDKQLYELVSMLDAWNTKTWTQIFQENGMKYVAPKIIMFSNSTNSGCGPAQSAMGPFYCPADQSVYVDMSFFNELQSRYGAKVSEFTVAYVLGHEIGHHVQTLLGTTQKVDQLRRSGRYSEAEMNRVSVAVELQADFYAGLWAKKNNERVQGGILEPGDIESAVSAAQAVGDDNIQKRSSGYVNQESFTHGSSAQRVEWFMKGYNTGDIKQGDTFNALLR</sequence>
<evidence type="ECO:0000256" key="1">
    <source>
        <dbReference type="ARBA" id="ARBA00004167"/>
    </source>
</evidence>
<keyword evidence="2 5" id="KW-0812">Transmembrane</keyword>
<evidence type="ECO:0000313" key="7">
    <source>
        <dbReference type="Proteomes" id="UP000028933"/>
    </source>
</evidence>
<keyword evidence="6" id="KW-0645">Protease</keyword>
<evidence type="ECO:0000256" key="2">
    <source>
        <dbReference type="ARBA" id="ARBA00022692"/>
    </source>
</evidence>
<dbReference type="KEGG" id="eao:BD94_0149"/>
<gene>
    <name evidence="6" type="ORF">BD94_0149</name>
</gene>
<proteinExistence type="predicted"/>
<dbReference type="HOGENOM" id="CLU_059329_1_0_10"/>
<dbReference type="Proteomes" id="UP000028933">
    <property type="component" value="Chromosome"/>
</dbReference>
<reference evidence="6" key="1">
    <citation type="journal article" date="2013" name="Lancet">
        <title>First case of E anophelis outbreak in an intensive-care unit.</title>
        <authorList>
            <person name="Teo J."/>
            <person name="Tan S.Y."/>
            <person name="Tay M."/>
            <person name="Ding Y."/>
            <person name="Kjelleberg S."/>
            <person name="Givskov M."/>
            <person name="Lin R.T."/>
            <person name="Yang L."/>
        </authorList>
    </citation>
    <scope>NUCLEOTIDE SEQUENCE [LARGE SCALE GENOMIC DNA]</scope>
    <source>
        <strain evidence="6">NUHP1</strain>
    </source>
</reference>
<dbReference type="AlphaFoldDB" id="A0A077ECS0"/>
<protein>
    <submittedName>
        <fullName evidence="6">YpfJ protein, zinc metalloprotease superfamily</fullName>
    </submittedName>
</protein>
<feature type="transmembrane region" description="Helical" evidence="5">
    <location>
        <begin position="21"/>
        <end position="40"/>
    </location>
</feature>
<dbReference type="EMBL" id="CP007547">
    <property type="protein sequence ID" value="AIL43924.1"/>
    <property type="molecule type" value="Genomic_DNA"/>
</dbReference>
<dbReference type="RefSeq" id="WP_024565409.1">
    <property type="nucleotide sequence ID" value="NZ_CP007547.1"/>
</dbReference>
<dbReference type="PANTHER" id="PTHR30168:SF0">
    <property type="entry name" value="INNER MEMBRANE PROTEIN"/>
    <property type="match status" value="1"/>
</dbReference>
<dbReference type="eggNOG" id="COG2321">
    <property type="taxonomic scope" value="Bacteria"/>
</dbReference>
<reference evidence="6" key="2">
    <citation type="journal article" date="2015" name="Genome Biol. Evol.">
        <title>Complete Genome Sequence and Transcriptomic Analysis of the Novel Pathogen Elizabethkingia anophelis in Response to Oxidative Stress.</title>
        <authorList>
            <person name="Li Y."/>
            <person name="Liu Y."/>
            <person name="Chew S.C."/>
            <person name="Tay M."/>
            <person name="Salido M.M."/>
            <person name="Teo J."/>
            <person name="Lauro F.M."/>
            <person name="Givskov M."/>
            <person name="Yang L."/>
        </authorList>
    </citation>
    <scope>NUCLEOTIDE SEQUENCE</scope>
    <source>
        <strain evidence="6">NUHP1</strain>
    </source>
</reference>
<keyword evidence="4 5" id="KW-0472">Membrane</keyword>
<dbReference type="InterPro" id="IPR007343">
    <property type="entry name" value="Uncharacterised_pept_Zn_put"/>
</dbReference>
<dbReference type="GO" id="GO:0016020">
    <property type="term" value="C:membrane"/>
    <property type="evidence" value="ECO:0007669"/>
    <property type="project" value="UniProtKB-SubCell"/>
</dbReference>
<comment type="subcellular location">
    <subcellularLocation>
        <location evidence="1">Membrane</location>
        <topology evidence="1">Single-pass membrane protein</topology>
    </subcellularLocation>
</comment>
<keyword evidence="6" id="KW-0482">Metalloprotease</keyword>
<dbReference type="GO" id="GO:0008237">
    <property type="term" value="F:metallopeptidase activity"/>
    <property type="evidence" value="ECO:0007669"/>
    <property type="project" value="UniProtKB-KW"/>
</dbReference>
<dbReference type="GO" id="GO:0006508">
    <property type="term" value="P:proteolysis"/>
    <property type="evidence" value="ECO:0007669"/>
    <property type="project" value="UniProtKB-KW"/>
</dbReference>
<evidence type="ECO:0000256" key="5">
    <source>
        <dbReference type="SAM" id="Phobius"/>
    </source>
</evidence>
<dbReference type="STRING" id="1338011.BD94_0149"/>